<dbReference type="Proteomes" id="UP000053424">
    <property type="component" value="Unassembled WGS sequence"/>
</dbReference>
<evidence type="ECO:0000313" key="1">
    <source>
        <dbReference type="EMBL" id="KIM47316.1"/>
    </source>
</evidence>
<reference evidence="1 2" key="1">
    <citation type="submission" date="2014-04" db="EMBL/GenBank/DDBJ databases">
        <authorList>
            <consortium name="DOE Joint Genome Institute"/>
            <person name="Kuo A."/>
            <person name="Gay G."/>
            <person name="Dore J."/>
            <person name="Kohler A."/>
            <person name="Nagy L.G."/>
            <person name="Floudas D."/>
            <person name="Copeland A."/>
            <person name="Barry K.W."/>
            <person name="Cichocki N."/>
            <person name="Veneault-Fourrey C."/>
            <person name="LaButti K."/>
            <person name="Lindquist E.A."/>
            <person name="Lipzen A."/>
            <person name="Lundell T."/>
            <person name="Morin E."/>
            <person name="Murat C."/>
            <person name="Sun H."/>
            <person name="Tunlid A."/>
            <person name="Henrissat B."/>
            <person name="Grigoriev I.V."/>
            <person name="Hibbett D.S."/>
            <person name="Martin F."/>
            <person name="Nordberg H.P."/>
            <person name="Cantor M.N."/>
            <person name="Hua S.X."/>
        </authorList>
    </citation>
    <scope>NUCLEOTIDE SEQUENCE [LARGE SCALE GENOMIC DNA]</scope>
    <source>
        <strain evidence="2">h7</strain>
    </source>
</reference>
<dbReference type="AlphaFoldDB" id="A0A0C3CTV9"/>
<name>A0A0C3CTV9_HEBCY</name>
<dbReference type="OrthoDB" id="5422293at2759"/>
<proteinExistence type="predicted"/>
<organism evidence="1 2">
    <name type="scientific">Hebeloma cylindrosporum</name>
    <dbReference type="NCBI Taxonomy" id="76867"/>
    <lineage>
        <taxon>Eukaryota</taxon>
        <taxon>Fungi</taxon>
        <taxon>Dikarya</taxon>
        <taxon>Basidiomycota</taxon>
        <taxon>Agaricomycotina</taxon>
        <taxon>Agaricomycetes</taxon>
        <taxon>Agaricomycetidae</taxon>
        <taxon>Agaricales</taxon>
        <taxon>Agaricineae</taxon>
        <taxon>Hymenogastraceae</taxon>
        <taxon>Hebeloma</taxon>
    </lineage>
</organism>
<accession>A0A0C3CTV9</accession>
<keyword evidence="2" id="KW-1185">Reference proteome</keyword>
<dbReference type="HOGENOM" id="CLU_1310272_0_0_1"/>
<reference evidence="2" key="2">
    <citation type="submission" date="2015-01" db="EMBL/GenBank/DDBJ databases">
        <title>Evolutionary Origins and Diversification of the Mycorrhizal Mutualists.</title>
        <authorList>
            <consortium name="DOE Joint Genome Institute"/>
            <consortium name="Mycorrhizal Genomics Consortium"/>
            <person name="Kohler A."/>
            <person name="Kuo A."/>
            <person name="Nagy L.G."/>
            <person name="Floudas D."/>
            <person name="Copeland A."/>
            <person name="Barry K.W."/>
            <person name="Cichocki N."/>
            <person name="Veneault-Fourrey C."/>
            <person name="LaButti K."/>
            <person name="Lindquist E.A."/>
            <person name="Lipzen A."/>
            <person name="Lundell T."/>
            <person name="Morin E."/>
            <person name="Murat C."/>
            <person name="Riley R."/>
            <person name="Ohm R."/>
            <person name="Sun H."/>
            <person name="Tunlid A."/>
            <person name="Henrissat B."/>
            <person name="Grigoriev I.V."/>
            <person name="Hibbett D.S."/>
            <person name="Martin F."/>
        </authorList>
    </citation>
    <scope>NUCLEOTIDE SEQUENCE [LARGE SCALE GENOMIC DNA]</scope>
    <source>
        <strain evidence="2">h7</strain>
    </source>
</reference>
<dbReference type="EMBL" id="KN831770">
    <property type="protein sequence ID" value="KIM47316.1"/>
    <property type="molecule type" value="Genomic_DNA"/>
</dbReference>
<gene>
    <name evidence="1" type="ORF">M413DRAFT_7834</name>
</gene>
<sequence length="210" mass="24624">MMMFTGKSEDRKYPLSHMGLETWFNAGVHTEAFLVPRMLSSSTYWLVGDVFGKRSKVLHRLLTSHKPRGELRSLYRLHDVLCANKSYYVMVEGQYFFRRTGWRLKEIPDPKDPNPLRYAILASLVESMVESYNYKISKGARREKRILTAEENKALWEDPNKPFEAAPSWTSHVPPLEEWTSFLEDRVIVFYNTPFCKRRICADASQLEHI</sequence>
<evidence type="ECO:0000313" key="2">
    <source>
        <dbReference type="Proteomes" id="UP000053424"/>
    </source>
</evidence>
<protein>
    <submittedName>
        <fullName evidence="1">Uncharacterized protein</fullName>
    </submittedName>
</protein>